<dbReference type="SUPFAM" id="SSF55961">
    <property type="entry name" value="Bet v1-like"/>
    <property type="match status" value="1"/>
</dbReference>
<keyword evidence="2" id="KW-1185">Reference proteome</keyword>
<dbReference type="InterPro" id="IPR023393">
    <property type="entry name" value="START-like_dom_sf"/>
</dbReference>
<dbReference type="RefSeq" id="WP_116651254.1">
    <property type="nucleotide sequence ID" value="NZ_QUZK01000042.1"/>
</dbReference>
<evidence type="ECO:0000313" key="2">
    <source>
        <dbReference type="Proteomes" id="UP000260351"/>
    </source>
</evidence>
<protein>
    <recommendedName>
        <fullName evidence="3">SRPBCC family protein</fullName>
    </recommendedName>
</protein>
<evidence type="ECO:0008006" key="3">
    <source>
        <dbReference type="Google" id="ProtNLM"/>
    </source>
</evidence>
<name>A0A3E1K6L5_9GAMM</name>
<dbReference type="AlphaFoldDB" id="A0A3E1K6L5"/>
<accession>A0A3E1K6L5</accession>
<gene>
    <name evidence="1" type="ORF">DZC52_11295</name>
</gene>
<organism evidence="1 2">
    <name type="scientific">Wenzhouxiangella sediminis</name>
    <dbReference type="NCBI Taxonomy" id="1792836"/>
    <lineage>
        <taxon>Bacteria</taxon>
        <taxon>Pseudomonadati</taxon>
        <taxon>Pseudomonadota</taxon>
        <taxon>Gammaproteobacteria</taxon>
        <taxon>Chromatiales</taxon>
        <taxon>Wenzhouxiangellaceae</taxon>
        <taxon>Wenzhouxiangella</taxon>
    </lineage>
</organism>
<proteinExistence type="predicted"/>
<comment type="caution">
    <text evidence="1">The sequence shown here is derived from an EMBL/GenBank/DDBJ whole genome shotgun (WGS) entry which is preliminary data.</text>
</comment>
<dbReference type="OrthoDB" id="5458416at2"/>
<evidence type="ECO:0000313" key="1">
    <source>
        <dbReference type="EMBL" id="RFF29670.1"/>
    </source>
</evidence>
<dbReference type="Gene3D" id="3.30.530.20">
    <property type="match status" value="1"/>
</dbReference>
<dbReference type="Proteomes" id="UP000260351">
    <property type="component" value="Unassembled WGS sequence"/>
</dbReference>
<sequence length="154" mass="17930">MPSKQPTTERSRRHFEREQRIRAAPAAVFPLLCPVREYDWIPEWECRLVYTKSGIAESGCIFQTDREADDGIDTWVISRHEPNRAIAFVRVNKLRVMLYEIELEPLGEDASRLTWRQTVTALDERGDRHVDALREEDFAQTVAKLEALLNDYLG</sequence>
<reference evidence="1 2" key="1">
    <citation type="submission" date="2018-08" db="EMBL/GenBank/DDBJ databases">
        <title>Wenzhouxiangella salilacus sp. nov., a novel bacterium isolated from a saline lake in Xinjiang Province, China.</title>
        <authorList>
            <person name="Han S."/>
        </authorList>
    </citation>
    <scope>NUCLEOTIDE SEQUENCE [LARGE SCALE GENOMIC DNA]</scope>
    <source>
        <strain evidence="1 2">XDB06</strain>
    </source>
</reference>
<dbReference type="EMBL" id="QUZK01000042">
    <property type="protein sequence ID" value="RFF29670.1"/>
    <property type="molecule type" value="Genomic_DNA"/>
</dbReference>